<organism evidence="3 4">
    <name type="scientific">Motilibacter deserti</name>
    <dbReference type="NCBI Taxonomy" id="2714956"/>
    <lineage>
        <taxon>Bacteria</taxon>
        <taxon>Bacillati</taxon>
        <taxon>Actinomycetota</taxon>
        <taxon>Actinomycetes</taxon>
        <taxon>Motilibacterales</taxon>
        <taxon>Motilibacteraceae</taxon>
        <taxon>Motilibacter</taxon>
    </lineage>
</organism>
<dbReference type="PANTHER" id="PTHR44757">
    <property type="entry name" value="DIGUANYLATE CYCLASE DGCP"/>
    <property type="match status" value="1"/>
</dbReference>
<reference evidence="3 4" key="1">
    <citation type="submission" date="2020-03" db="EMBL/GenBank/DDBJ databases">
        <title>Two novel Motilibacter sp.</title>
        <authorList>
            <person name="Liu S."/>
        </authorList>
    </citation>
    <scope>NUCLEOTIDE SEQUENCE [LARGE SCALE GENOMIC DNA]</scope>
    <source>
        <strain evidence="3 4">E257</strain>
    </source>
</reference>
<dbReference type="CDD" id="cd01949">
    <property type="entry name" value="GGDEF"/>
    <property type="match status" value="1"/>
</dbReference>
<dbReference type="InterPro" id="IPR003018">
    <property type="entry name" value="GAF"/>
</dbReference>
<dbReference type="InterPro" id="IPR029016">
    <property type="entry name" value="GAF-like_dom_sf"/>
</dbReference>
<dbReference type="PROSITE" id="PS50883">
    <property type="entry name" value="EAL"/>
    <property type="match status" value="1"/>
</dbReference>
<evidence type="ECO:0000259" key="1">
    <source>
        <dbReference type="PROSITE" id="PS50883"/>
    </source>
</evidence>
<evidence type="ECO:0000313" key="3">
    <source>
        <dbReference type="EMBL" id="NHC13941.1"/>
    </source>
</evidence>
<dbReference type="Pfam" id="PF00563">
    <property type="entry name" value="EAL"/>
    <property type="match status" value="1"/>
</dbReference>
<dbReference type="Proteomes" id="UP000800981">
    <property type="component" value="Unassembled WGS sequence"/>
</dbReference>
<dbReference type="Gene3D" id="3.30.70.270">
    <property type="match status" value="1"/>
</dbReference>
<proteinExistence type="predicted"/>
<dbReference type="SMART" id="SM00052">
    <property type="entry name" value="EAL"/>
    <property type="match status" value="1"/>
</dbReference>
<dbReference type="InterPro" id="IPR029787">
    <property type="entry name" value="Nucleotide_cyclase"/>
</dbReference>
<keyword evidence="4" id="KW-1185">Reference proteome</keyword>
<dbReference type="Pfam" id="PF01590">
    <property type="entry name" value="GAF"/>
    <property type="match status" value="1"/>
</dbReference>
<name>A0ABX0GUX6_9ACTN</name>
<protein>
    <submittedName>
        <fullName evidence="3">EAL domain-containing protein</fullName>
    </submittedName>
</protein>
<dbReference type="PROSITE" id="PS50887">
    <property type="entry name" value="GGDEF"/>
    <property type="match status" value="1"/>
</dbReference>
<dbReference type="SUPFAM" id="SSF55073">
    <property type="entry name" value="Nucleotide cyclase"/>
    <property type="match status" value="1"/>
</dbReference>
<comment type="caution">
    <text evidence="3">The sequence shown here is derived from an EMBL/GenBank/DDBJ whole genome shotgun (WGS) entry which is preliminary data.</text>
</comment>
<feature type="domain" description="EAL" evidence="1">
    <location>
        <begin position="478"/>
        <end position="734"/>
    </location>
</feature>
<evidence type="ECO:0000313" key="4">
    <source>
        <dbReference type="Proteomes" id="UP000800981"/>
    </source>
</evidence>
<evidence type="ECO:0000259" key="2">
    <source>
        <dbReference type="PROSITE" id="PS50887"/>
    </source>
</evidence>
<dbReference type="SUPFAM" id="SSF55781">
    <property type="entry name" value="GAF domain-like"/>
    <property type="match status" value="2"/>
</dbReference>
<dbReference type="InterPro" id="IPR035919">
    <property type="entry name" value="EAL_sf"/>
</dbReference>
<dbReference type="InterPro" id="IPR043128">
    <property type="entry name" value="Rev_trsase/Diguanyl_cyclase"/>
</dbReference>
<sequence>MARLAARVSGAESGRVTLVLPGRQVHVGRSDAALPIEEHCPDGEEPCAAVVASGRPVVVPDSMQDARFGRACAGPNGFRSYAGAPVFAADGQCVGTVSVRDSSPLPAGTRVDVLSAGLVDVARQVTALLAVAGRQGERAAQLRVLAAVAAGRPLGEVLDLLAAEVEALLGPGLRCSVLVMDEATRTLCDAAGPSLTREFRLAVDGLAVAEGQGPCGTAAHRREPVVATDLSDPVWRPFLRLTAELGIEACASLPVLSPGGEPLGTFALYRDRPGEPTAYEWATLRSFCDLTRLVIERSRAQSELTRLATLDEVTALLNRSTFLSHAAAALARAPAPGTDHVLLFCDVDQFKLVNDSLGHAAGDAYLERAAEALRERWPGDVIARFAGDAFTVLAADVPRQGVQALAERACTAFSVPLRLGGHDLQLSASVGAAYTDVSGSALDGLLRDADLAMHEAKLAGRARARVCDAGLRGRAASRAELVLALRQAIAAGGTSLAYQPEIDLVTGELLGLEALCRWARPESGPVSPAEFIPLAEEAGLIGELGRHVLATALADLAGWRARTPVRSELTVWVNVSPLQLNDPRFAAVVAELLEQSSVPGGCLGLEVTESAVMAQDAATRAQLHALRELGVRVAVDDFGTGYSSLGALKALPVDLLKIDRSFIDGLRGRGSDAQIVTAILAMADALGLAVLAEGVERDDQLSTLIGLGCTRGQGFLLGRPAPAGVVEAVIRGSRRRAGT</sequence>
<dbReference type="Pfam" id="PF13185">
    <property type="entry name" value="GAF_2"/>
    <property type="match status" value="1"/>
</dbReference>
<dbReference type="EMBL" id="JAANNP010000003">
    <property type="protein sequence ID" value="NHC13941.1"/>
    <property type="molecule type" value="Genomic_DNA"/>
</dbReference>
<dbReference type="Gene3D" id="3.30.450.40">
    <property type="match status" value="2"/>
</dbReference>
<feature type="domain" description="GGDEF" evidence="2">
    <location>
        <begin position="338"/>
        <end position="469"/>
    </location>
</feature>
<dbReference type="CDD" id="cd01948">
    <property type="entry name" value="EAL"/>
    <property type="match status" value="1"/>
</dbReference>
<dbReference type="SMART" id="SM00065">
    <property type="entry name" value="GAF"/>
    <property type="match status" value="2"/>
</dbReference>
<dbReference type="SMART" id="SM00267">
    <property type="entry name" value="GGDEF"/>
    <property type="match status" value="1"/>
</dbReference>
<gene>
    <name evidence="3" type="ORF">G9H71_09130</name>
</gene>
<dbReference type="InterPro" id="IPR000160">
    <property type="entry name" value="GGDEF_dom"/>
</dbReference>
<dbReference type="NCBIfam" id="TIGR00254">
    <property type="entry name" value="GGDEF"/>
    <property type="match status" value="1"/>
</dbReference>
<dbReference type="InterPro" id="IPR001633">
    <property type="entry name" value="EAL_dom"/>
</dbReference>
<dbReference type="PANTHER" id="PTHR44757:SF2">
    <property type="entry name" value="BIOFILM ARCHITECTURE MAINTENANCE PROTEIN MBAA"/>
    <property type="match status" value="1"/>
</dbReference>
<dbReference type="SUPFAM" id="SSF141868">
    <property type="entry name" value="EAL domain-like"/>
    <property type="match status" value="1"/>
</dbReference>
<accession>A0ABX0GUX6</accession>
<dbReference type="Pfam" id="PF00990">
    <property type="entry name" value="GGDEF"/>
    <property type="match status" value="1"/>
</dbReference>
<dbReference type="Gene3D" id="3.20.20.450">
    <property type="entry name" value="EAL domain"/>
    <property type="match status" value="1"/>
</dbReference>
<dbReference type="InterPro" id="IPR052155">
    <property type="entry name" value="Biofilm_reg_signaling"/>
</dbReference>